<organism evidence="3">
    <name type="scientific">viral metagenome</name>
    <dbReference type="NCBI Taxonomy" id="1070528"/>
    <lineage>
        <taxon>unclassified sequences</taxon>
        <taxon>metagenomes</taxon>
        <taxon>organismal metagenomes</taxon>
    </lineage>
</organism>
<keyword evidence="2" id="KW-0472">Membrane</keyword>
<dbReference type="EMBL" id="MN740558">
    <property type="protein sequence ID" value="QHU33504.1"/>
    <property type="molecule type" value="Genomic_DNA"/>
</dbReference>
<protein>
    <submittedName>
        <fullName evidence="3">Uncharacterized protein</fullName>
    </submittedName>
</protein>
<keyword evidence="2" id="KW-1133">Transmembrane helix</keyword>
<keyword evidence="2" id="KW-0812">Transmembrane</keyword>
<sequence>MDYKLIIIIILSVLLFVIVSVLLYLLFGRGQANAFRPPINNTTLTLLDTFSETNNLGIFDMLYGDISLDEKQVAVADAYNLLDSHASMIKNSPDSDDVRKLDTINHLKSMFDATNTDLRNRQIQSRGLDVPVVSNMAFAASKLTDWIRTVPASKYPSEDATISRQIYNEFSLAEDRRMQTQRQREESIARELEINSKLADEWGIQHPKELQKLREIKAHDDRKKVEAATLKRQKRYRRRRRD</sequence>
<name>A0A6C0LVB4_9ZZZZ</name>
<dbReference type="AlphaFoldDB" id="A0A6C0LVB4"/>
<evidence type="ECO:0000313" key="3">
    <source>
        <dbReference type="EMBL" id="QHU33504.1"/>
    </source>
</evidence>
<reference evidence="3" key="1">
    <citation type="journal article" date="2020" name="Nature">
        <title>Giant virus diversity and host interactions through global metagenomics.</title>
        <authorList>
            <person name="Schulz F."/>
            <person name="Roux S."/>
            <person name="Paez-Espino D."/>
            <person name="Jungbluth S."/>
            <person name="Walsh D.A."/>
            <person name="Denef V.J."/>
            <person name="McMahon K.D."/>
            <person name="Konstantinidis K.T."/>
            <person name="Eloe-Fadrosh E.A."/>
            <person name="Kyrpides N.C."/>
            <person name="Woyke T."/>
        </authorList>
    </citation>
    <scope>NUCLEOTIDE SEQUENCE</scope>
    <source>
        <strain evidence="3">GVMAG-S-1016704-121</strain>
    </source>
</reference>
<evidence type="ECO:0000256" key="2">
    <source>
        <dbReference type="SAM" id="Phobius"/>
    </source>
</evidence>
<proteinExistence type="predicted"/>
<feature type="transmembrane region" description="Helical" evidence="2">
    <location>
        <begin position="6"/>
        <end position="27"/>
    </location>
</feature>
<feature type="region of interest" description="Disordered" evidence="1">
    <location>
        <begin position="221"/>
        <end position="242"/>
    </location>
</feature>
<feature type="compositionally biased region" description="Basic residues" evidence="1">
    <location>
        <begin position="231"/>
        <end position="242"/>
    </location>
</feature>
<evidence type="ECO:0000256" key="1">
    <source>
        <dbReference type="SAM" id="MobiDB-lite"/>
    </source>
</evidence>
<accession>A0A6C0LVB4</accession>